<comment type="caution">
    <text evidence="2">The sequence shown here is derived from an EMBL/GenBank/DDBJ whole genome shotgun (WGS) entry which is preliminary data.</text>
</comment>
<proteinExistence type="predicted"/>
<name>A0A2G2XH50_CAPBA</name>
<evidence type="ECO:0000256" key="1">
    <source>
        <dbReference type="SAM" id="Phobius"/>
    </source>
</evidence>
<dbReference type="PANTHER" id="PTHR33782">
    <property type="entry name" value="OS01G0121600 PROTEIN"/>
    <property type="match status" value="1"/>
</dbReference>
<dbReference type="OrthoDB" id="672819at2759"/>
<dbReference type="Proteomes" id="UP000224567">
    <property type="component" value="Unassembled WGS sequence"/>
</dbReference>
<reference evidence="3" key="2">
    <citation type="journal article" date="2017" name="J. Anim. Genet.">
        <title>Multiple reference genome sequences of hot pepper reveal the massive evolution of plant disease resistance genes by retroduplication.</title>
        <authorList>
            <person name="Kim S."/>
            <person name="Park J."/>
            <person name="Yeom S.-I."/>
            <person name="Kim Y.-M."/>
            <person name="Seo E."/>
            <person name="Kim K.-T."/>
            <person name="Kim M.-S."/>
            <person name="Lee J.M."/>
            <person name="Cheong K."/>
            <person name="Shin H.-S."/>
            <person name="Kim S.-B."/>
            <person name="Han K."/>
            <person name="Lee J."/>
            <person name="Park M."/>
            <person name="Lee H.-A."/>
            <person name="Lee H.-Y."/>
            <person name="Lee Y."/>
            <person name="Oh S."/>
            <person name="Lee J.H."/>
            <person name="Choi E."/>
            <person name="Choi E."/>
            <person name="Lee S.E."/>
            <person name="Jeon J."/>
            <person name="Kim H."/>
            <person name="Choi G."/>
            <person name="Song H."/>
            <person name="Lee J."/>
            <person name="Lee S.-C."/>
            <person name="Kwon J.-K."/>
            <person name="Lee H.-Y."/>
            <person name="Koo N."/>
            <person name="Hong Y."/>
            <person name="Kim R.W."/>
            <person name="Kang W.-H."/>
            <person name="Huh J.H."/>
            <person name="Kang B.-C."/>
            <person name="Yang T.-J."/>
            <person name="Lee Y.-H."/>
            <person name="Bennetzen J.L."/>
            <person name="Choi D."/>
        </authorList>
    </citation>
    <scope>NUCLEOTIDE SEQUENCE [LARGE SCALE GENOMIC DNA]</scope>
    <source>
        <strain evidence="3">cv. PBC81</strain>
    </source>
</reference>
<dbReference type="AlphaFoldDB" id="A0A2G2XH50"/>
<evidence type="ECO:0000313" key="2">
    <source>
        <dbReference type="EMBL" id="PHT56815.1"/>
    </source>
</evidence>
<accession>A0A2G2XH50</accession>
<protein>
    <submittedName>
        <fullName evidence="2">Uncharacterized protein</fullName>
    </submittedName>
</protein>
<keyword evidence="1" id="KW-0472">Membrane</keyword>
<keyword evidence="1" id="KW-1133">Transmembrane helix</keyword>
<dbReference type="EMBL" id="MLFT02000002">
    <property type="protein sequence ID" value="PHT56815.1"/>
    <property type="molecule type" value="Genomic_DNA"/>
</dbReference>
<organism evidence="2 3">
    <name type="scientific">Capsicum baccatum</name>
    <name type="common">Peruvian pepper</name>
    <dbReference type="NCBI Taxonomy" id="33114"/>
    <lineage>
        <taxon>Eukaryota</taxon>
        <taxon>Viridiplantae</taxon>
        <taxon>Streptophyta</taxon>
        <taxon>Embryophyta</taxon>
        <taxon>Tracheophyta</taxon>
        <taxon>Spermatophyta</taxon>
        <taxon>Magnoliopsida</taxon>
        <taxon>eudicotyledons</taxon>
        <taxon>Gunneridae</taxon>
        <taxon>Pentapetalae</taxon>
        <taxon>asterids</taxon>
        <taxon>lamiids</taxon>
        <taxon>Solanales</taxon>
        <taxon>Solanaceae</taxon>
        <taxon>Solanoideae</taxon>
        <taxon>Capsiceae</taxon>
        <taxon>Capsicum</taxon>
    </lineage>
</organism>
<keyword evidence="3" id="KW-1185">Reference proteome</keyword>
<keyword evidence="1" id="KW-0812">Transmembrane</keyword>
<dbReference type="STRING" id="33114.A0A2G2XH50"/>
<evidence type="ECO:0000313" key="3">
    <source>
        <dbReference type="Proteomes" id="UP000224567"/>
    </source>
</evidence>
<dbReference type="PANTHER" id="PTHR33782:SF13">
    <property type="entry name" value="BY GENSCAN AND GENEFINDER"/>
    <property type="match status" value="1"/>
</dbReference>
<feature type="transmembrane region" description="Helical" evidence="1">
    <location>
        <begin position="113"/>
        <end position="133"/>
    </location>
</feature>
<reference evidence="2 3" key="1">
    <citation type="journal article" date="2017" name="Genome Biol.">
        <title>New reference genome sequences of hot pepper reveal the massive evolution of plant disease-resistance genes by retroduplication.</title>
        <authorList>
            <person name="Kim S."/>
            <person name="Park J."/>
            <person name="Yeom S.I."/>
            <person name="Kim Y.M."/>
            <person name="Seo E."/>
            <person name="Kim K.T."/>
            <person name="Kim M.S."/>
            <person name="Lee J.M."/>
            <person name="Cheong K."/>
            <person name="Shin H.S."/>
            <person name="Kim S.B."/>
            <person name="Han K."/>
            <person name="Lee J."/>
            <person name="Park M."/>
            <person name="Lee H.A."/>
            <person name="Lee H.Y."/>
            <person name="Lee Y."/>
            <person name="Oh S."/>
            <person name="Lee J.H."/>
            <person name="Choi E."/>
            <person name="Choi E."/>
            <person name="Lee S.E."/>
            <person name="Jeon J."/>
            <person name="Kim H."/>
            <person name="Choi G."/>
            <person name="Song H."/>
            <person name="Lee J."/>
            <person name="Lee S.C."/>
            <person name="Kwon J.K."/>
            <person name="Lee H.Y."/>
            <person name="Koo N."/>
            <person name="Hong Y."/>
            <person name="Kim R.W."/>
            <person name="Kang W.H."/>
            <person name="Huh J.H."/>
            <person name="Kang B.C."/>
            <person name="Yang T.J."/>
            <person name="Lee Y.H."/>
            <person name="Bennetzen J.L."/>
            <person name="Choi D."/>
        </authorList>
    </citation>
    <scope>NUCLEOTIDE SEQUENCE [LARGE SCALE GENOMIC DNA]</scope>
    <source>
        <strain evidence="3">cv. PBC81</strain>
    </source>
</reference>
<gene>
    <name evidence="2" type="ORF">CQW23_05301</name>
</gene>
<sequence>MEKVLLFSSCTLPTNLSLSDSEKFLLPLRSRSKVKVSARRNDSCDWDCRGRLVDESMIILRKRVHEMKVIERNYEPPTEWMEWEKQCYANYDELICNLVGCLQMQLLSTRPSLALGMFILLFISVPASTAMIFSHFIHLASDVLSTVHLG</sequence>